<feature type="domain" description="BBS7 platform" evidence="5">
    <location>
        <begin position="601"/>
        <end position="687"/>
    </location>
</feature>
<evidence type="ECO:0000259" key="3">
    <source>
        <dbReference type="Pfam" id="PF23349"/>
    </source>
</evidence>
<dbReference type="EnsemblProtists" id="EKX50632">
    <property type="protein sequence ID" value="EKX50632"/>
    <property type="gene ID" value="GUITHDRAFT_103854"/>
</dbReference>
<dbReference type="eggNOG" id="ENOG502QPS5">
    <property type="taxonomic scope" value="Eukaryota"/>
</dbReference>
<feature type="domain" description="BBS7 GAE" evidence="4">
    <location>
        <begin position="479"/>
        <end position="578"/>
    </location>
</feature>
<feature type="compositionally biased region" description="Basic and acidic residues" evidence="2">
    <location>
        <begin position="430"/>
        <end position="440"/>
    </location>
</feature>
<dbReference type="PANTHER" id="PTHR16074">
    <property type="entry name" value="BARDET-BIEDL SYNDROME 7 PROTEIN"/>
    <property type="match status" value="1"/>
</dbReference>
<feature type="region of interest" description="Disordered" evidence="2">
    <location>
        <begin position="353"/>
        <end position="372"/>
    </location>
</feature>
<feature type="region of interest" description="Disordered" evidence="2">
    <location>
        <begin position="390"/>
        <end position="440"/>
    </location>
</feature>
<dbReference type="Pfam" id="PF23361">
    <property type="entry name" value="BBS7_pf"/>
    <property type="match status" value="1"/>
</dbReference>
<evidence type="ECO:0000256" key="1">
    <source>
        <dbReference type="SAM" id="Coils"/>
    </source>
</evidence>
<proteinExistence type="predicted"/>
<evidence type="ECO:0000313" key="9">
    <source>
        <dbReference type="Proteomes" id="UP000011087"/>
    </source>
</evidence>
<keyword evidence="1" id="KW-0175">Coiled coil</keyword>
<dbReference type="RefSeq" id="XP_005837612.1">
    <property type="nucleotide sequence ID" value="XM_005837555.1"/>
</dbReference>
<dbReference type="InterPro" id="IPR056333">
    <property type="entry name" value="BBS7_pf_dom"/>
</dbReference>
<name>L1JQ89_GUITC</name>
<dbReference type="EMBL" id="JH992978">
    <property type="protein sequence ID" value="EKX50632.1"/>
    <property type="molecule type" value="Genomic_DNA"/>
</dbReference>
<dbReference type="HOGENOM" id="CLU_018704_1_0_1"/>
<feature type="compositionally biased region" description="Basic and acidic residues" evidence="2">
    <location>
        <begin position="391"/>
        <end position="409"/>
    </location>
</feature>
<dbReference type="GeneID" id="17307283"/>
<sequence length="810" mass="90201">MELDIQLTRKDLYQSTCITGRSLGLMPPSDKKKCHRVVVGADNGIVTCFKVKKGEPEIEFQTGNLDYPVLRLIIGGSKDKSDKIFFTSGQTVRGVNKKGKEFFKFSTDGAESLRGLHVEDTKLWTSGEYLFNYYVDNVESGYYMSPDKINDGLLLHIQSPSEYNPVLGCQDRQVRILDKTSVLFESFVDGPVSCLSKLQSTTYEDVMKQTKAKNIVYGTENGLVGELQADATVVRPGWTIQNVRSLGAINVIASHDLTKNGMEDIIVGRDDGELQVFTLDSQGDMHQIFSKCINESIQDVEVGRVCTTSFDEVVLASYSGKVISFTSEPLSDPIAAQALSGAPRLIEKNLVEGEVSPDKDGEPRHDKELKKKKSGLKLVAASIGALTGLGKKKDKDKDKDKDKKSDKPKYISGLVLDDSAPESPASQGEEATRTDPTERNKKIEALQKEITALQEKVQDEKLKYQKLSTESVPVSTRSKVKSGLFLDSNLACQKFTLESEMPIDMVALHSNIPIVLLDTGVAFPSISPPDPGEDNAFVATLRVHGSSNRLQIQLMCDEGQVGTLVAYVVMRVSPKVVHRVEHILLPLSLHQSLPWDDKLWQSSPYCEVKIQERGTFSQGQMHSWLTHCFPSIPAKFAFESTFASTRVTAEYSKGEALFRSTNFTTLATIKDVISREANSAKVKLEVKAPIFDESCVMQLLKLLHPKVSKLLKLKENYLCLEALEQLASSDEDRANLSPSMREILENSAELKAEHKNNEKRIAFMEKVLEQLFLDRFKFKGVNVKHRLSSVQTLIQNYSWESFVELFAAAR</sequence>
<reference evidence="9" key="2">
    <citation type="submission" date="2012-11" db="EMBL/GenBank/DDBJ databases">
        <authorList>
            <person name="Kuo A."/>
            <person name="Curtis B.A."/>
            <person name="Tanifuji G."/>
            <person name="Burki F."/>
            <person name="Gruber A."/>
            <person name="Irimia M."/>
            <person name="Maruyama S."/>
            <person name="Arias M.C."/>
            <person name="Ball S.G."/>
            <person name="Gile G.H."/>
            <person name="Hirakawa Y."/>
            <person name="Hopkins J.F."/>
            <person name="Rensing S.A."/>
            <person name="Schmutz J."/>
            <person name="Symeonidi A."/>
            <person name="Elias M."/>
            <person name="Eveleigh R.J."/>
            <person name="Herman E.K."/>
            <person name="Klute M.J."/>
            <person name="Nakayama T."/>
            <person name="Obornik M."/>
            <person name="Reyes-Prieto A."/>
            <person name="Armbrust E.V."/>
            <person name="Aves S.J."/>
            <person name="Beiko R.G."/>
            <person name="Coutinho P."/>
            <person name="Dacks J.B."/>
            <person name="Durnford D.G."/>
            <person name="Fast N.M."/>
            <person name="Green B.R."/>
            <person name="Grisdale C."/>
            <person name="Hempe F."/>
            <person name="Henrissat B."/>
            <person name="Hoppner M.P."/>
            <person name="Ishida K.-I."/>
            <person name="Kim E."/>
            <person name="Koreny L."/>
            <person name="Kroth P.G."/>
            <person name="Liu Y."/>
            <person name="Malik S.-B."/>
            <person name="Maier U.G."/>
            <person name="McRose D."/>
            <person name="Mock T."/>
            <person name="Neilson J.A."/>
            <person name="Onodera N.T."/>
            <person name="Poole A.M."/>
            <person name="Pritham E.J."/>
            <person name="Richards T.A."/>
            <person name="Rocap G."/>
            <person name="Roy S.W."/>
            <person name="Sarai C."/>
            <person name="Schaack S."/>
            <person name="Shirato S."/>
            <person name="Slamovits C.H."/>
            <person name="Spencer D.F."/>
            <person name="Suzuki S."/>
            <person name="Worden A.Z."/>
            <person name="Zauner S."/>
            <person name="Barry K."/>
            <person name="Bell C."/>
            <person name="Bharti A.K."/>
            <person name="Crow J.A."/>
            <person name="Grimwood J."/>
            <person name="Kramer R."/>
            <person name="Lindquist E."/>
            <person name="Lucas S."/>
            <person name="Salamov A."/>
            <person name="McFadden G.I."/>
            <person name="Lane C.E."/>
            <person name="Keeling P.J."/>
            <person name="Gray M.W."/>
            <person name="Grigoriev I.V."/>
            <person name="Archibald J.M."/>
        </authorList>
    </citation>
    <scope>NUCLEOTIDE SEQUENCE</scope>
    <source>
        <strain evidence="9">CCMP2712</strain>
    </source>
</reference>
<dbReference type="PANTHER" id="PTHR16074:SF4">
    <property type="entry name" value="BARDET-BIEDL SYNDROME 7 PROTEIN"/>
    <property type="match status" value="1"/>
</dbReference>
<accession>L1JQ89</accession>
<reference evidence="7 9" key="1">
    <citation type="journal article" date="2012" name="Nature">
        <title>Algal genomes reveal evolutionary mosaicism and the fate of nucleomorphs.</title>
        <authorList>
            <consortium name="DOE Joint Genome Institute"/>
            <person name="Curtis B.A."/>
            <person name="Tanifuji G."/>
            <person name="Burki F."/>
            <person name="Gruber A."/>
            <person name="Irimia M."/>
            <person name="Maruyama S."/>
            <person name="Arias M.C."/>
            <person name="Ball S.G."/>
            <person name="Gile G.H."/>
            <person name="Hirakawa Y."/>
            <person name="Hopkins J.F."/>
            <person name="Kuo A."/>
            <person name="Rensing S.A."/>
            <person name="Schmutz J."/>
            <person name="Symeonidi A."/>
            <person name="Elias M."/>
            <person name="Eveleigh R.J."/>
            <person name="Herman E.K."/>
            <person name="Klute M.J."/>
            <person name="Nakayama T."/>
            <person name="Obornik M."/>
            <person name="Reyes-Prieto A."/>
            <person name="Armbrust E.V."/>
            <person name="Aves S.J."/>
            <person name="Beiko R.G."/>
            <person name="Coutinho P."/>
            <person name="Dacks J.B."/>
            <person name="Durnford D.G."/>
            <person name="Fast N.M."/>
            <person name="Green B.R."/>
            <person name="Grisdale C.J."/>
            <person name="Hempel F."/>
            <person name="Henrissat B."/>
            <person name="Hoppner M.P."/>
            <person name="Ishida K."/>
            <person name="Kim E."/>
            <person name="Koreny L."/>
            <person name="Kroth P.G."/>
            <person name="Liu Y."/>
            <person name="Malik S.B."/>
            <person name="Maier U.G."/>
            <person name="McRose D."/>
            <person name="Mock T."/>
            <person name="Neilson J.A."/>
            <person name="Onodera N.T."/>
            <person name="Poole A.M."/>
            <person name="Pritham E.J."/>
            <person name="Richards T.A."/>
            <person name="Rocap G."/>
            <person name="Roy S.W."/>
            <person name="Sarai C."/>
            <person name="Schaack S."/>
            <person name="Shirato S."/>
            <person name="Slamovits C.H."/>
            <person name="Spencer D.F."/>
            <person name="Suzuki S."/>
            <person name="Worden A.Z."/>
            <person name="Zauner S."/>
            <person name="Barry K."/>
            <person name="Bell C."/>
            <person name="Bharti A.K."/>
            <person name="Crow J.A."/>
            <person name="Grimwood J."/>
            <person name="Kramer R."/>
            <person name="Lindquist E."/>
            <person name="Lucas S."/>
            <person name="Salamov A."/>
            <person name="McFadden G.I."/>
            <person name="Lane C.E."/>
            <person name="Keeling P.J."/>
            <person name="Gray M.W."/>
            <person name="Grigoriev I.V."/>
            <person name="Archibald J.M."/>
        </authorList>
    </citation>
    <scope>NUCLEOTIDE SEQUENCE</scope>
    <source>
        <strain evidence="7 9">CCMP2712</strain>
    </source>
</reference>
<evidence type="ECO:0000256" key="2">
    <source>
        <dbReference type="SAM" id="MobiDB-lite"/>
    </source>
</evidence>
<dbReference type="InterPro" id="IPR056332">
    <property type="entry name" value="Beta-prop_BBS7"/>
</dbReference>
<dbReference type="Pfam" id="PF23349">
    <property type="entry name" value="BBS7_hp"/>
    <property type="match status" value="1"/>
</dbReference>
<dbReference type="OMA" id="KGEGCFK"/>
<dbReference type="InterPro" id="IPR056335">
    <property type="entry name" value="BBS7_hairpin"/>
</dbReference>
<dbReference type="KEGG" id="gtt:GUITHDRAFT_103854"/>
<evidence type="ECO:0000259" key="6">
    <source>
        <dbReference type="Pfam" id="PF23743"/>
    </source>
</evidence>
<keyword evidence="9" id="KW-1185">Reference proteome</keyword>
<evidence type="ECO:0000313" key="8">
    <source>
        <dbReference type="EnsemblProtists" id="EKX50632"/>
    </source>
</evidence>
<dbReference type="AlphaFoldDB" id="L1JQ89"/>
<dbReference type="GO" id="GO:0016020">
    <property type="term" value="C:membrane"/>
    <property type="evidence" value="ECO:0007669"/>
    <property type="project" value="TreeGrafter"/>
</dbReference>
<dbReference type="Proteomes" id="UP000011087">
    <property type="component" value="Unassembled WGS sequence"/>
</dbReference>
<dbReference type="GO" id="GO:0034464">
    <property type="term" value="C:BBSome"/>
    <property type="evidence" value="ECO:0007669"/>
    <property type="project" value="TreeGrafter"/>
</dbReference>
<feature type="domain" description="BBS7 helical hairpin" evidence="3">
    <location>
        <begin position="693"/>
        <end position="806"/>
    </location>
</feature>
<dbReference type="GO" id="GO:0060271">
    <property type="term" value="P:cilium assembly"/>
    <property type="evidence" value="ECO:0007669"/>
    <property type="project" value="TreeGrafter"/>
</dbReference>
<evidence type="ECO:0000259" key="5">
    <source>
        <dbReference type="Pfam" id="PF23361"/>
    </source>
</evidence>
<dbReference type="OrthoDB" id="414590at2759"/>
<dbReference type="InterPro" id="IPR056334">
    <property type="entry name" value="BBS7_GAE_dom"/>
</dbReference>
<organism evidence="7">
    <name type="scientific">Guillardia theta (strain CCMP2712)</name>
    <name type="common">Cryptophyte</name>
    <dbReference type="NCBI Taxonomy" id="905079"/>
    <lineage>
        <taxon>Eukaryota</taxon>
        <taxon>Cryptophyceae</taxon>
        <taxon>Pyrenomonadales</taxon>
        <taxon>Geminigeraceae</taxon>
        <taxon>Guillardia</taxon>
    </lineage>
</organism>
<gene>
    <name evidence="7" type="ORF">GUITHDRAFT_103854</name>
</gene>
<dbReference type="Pfam" id="PF23743">
    <property type="entry name" value="Beta-prop_BBS7"/>
    <property type="match status" value="1"/>
</dbReference>
<reference evidence="8" key="3">
    <citation type="submission" date="2015-06" db="UniProtKB">
        <authorList>
            <consortium name="EnsemblProtists"/>
        </authorList>
    </citation>
    <scope>IDENTIFICATION</scope>
</reference>
<dbReference type="PaxDb" id="55529-EKX50632"/>
<feature type="coiled-coil region" evidence="1">
    <location>
        <begin position="443"/>
        <end position="470"/>
    </location>
</feature>
<feature type="compositionally biased region" description="Basic and acidic residues" evidence="2">
    <location>
        <begin position="353"/>
        <end position="369"/>
    </location>
</feature>
<dbReference type="GO" id="GO:0036064">
    <property type="term" value="C:ciliary basal body"/>
    <property type="evidence" value="ECO:0007669"/>
    <property type="project" value="TreeGrafter"/>
</dbReference>
<dbReference type="Pfam" id="PF23360">
    <property type="entry name" value="BBS7_GAE"/>
    <property type="match status" value="1"/>
</dbReference>
<feature type="domain" description="BBS7 beta-propeller" evidence="6">
    <location>
        <begin position="24"/>
        <end position="327"/>
    </location>
</feature>
<evidence type="ECO:0000259" key="4">
    <source>
        <dbReference type="Pfam" id="PF23360"/>
    </source>
</evidence>
<protein>
    <submittedName>
        <fullName evidence="7 8">Uncharacterized protein</fullName>
    </submittedName>
</protein>
<dbReference type="STRING" id="905079.L1JQ89"/>
<evidence type="ECO:0000313" key="7">
    <source>
        <dbReference type="EMBL" id="EKX50632.1"/>
    </source>
</evidence>
<dbReference type="GO" id="GO:0005930">
    <property type="term" value="C:axoneme"/>
    <property type="evidence" value="ECO:0007669"/>
    <property type="project" value="TreeGrafter"/>
</dbReference>
<dbReference type="GO" id="GO:0008104">
    <property type="term" value="P:intracellular protein localization"/>
    <property type="evidence" value="ECO:0007669"/>
    <property type="project" value="TreeGrafter"/>
</dbReference>